<dbReference type="RefSeq" id="WP_377611061.1">
    <property type="nucleotide sequence ID" value="NZ_JBHUPA010000007.1"/>
</dbReference>
<keyword evidence="3" id="KW-1185">Reference proteome</keyword>
<organism evidence="2 3">
    <name type="scientific">Olivibacter jilunii</name>
    <dbReference type="NCBI Taxonomy" id="985016"/>
    <lineage>
        <taxon>Bacteria</taxon>
        <taxon>Pseudomonadati</taxon>
        <taxon>Bacteroidota</taxon>
        <taxon>Sphingobacteriia</taxon>
        <taxon>Sphingobacteriales</taxon>
        <taxon>Sphingobacteriaceae</taxon>
        <taxon>Olivibacter</taxon>
    </lineage>
</organism>
<evidence type="ECO:0000256" key="1">
    <source>
        <dbReference type="SAM" id="MobiDB-lite"/>
    </source>
</evidence>
<accession>A0ABW6B079</accession>
<sequence>MYTLLSLFDYSGNWSKPFEDRGWNVIRWDIKLSEFMDIMSLSNAEISLDLFESIDGIIAAPPCTDFTVSGAQYWPIKDADGRTETSLEYVRQVLRLADLFEPTDPEYDGPFFWTLENPVGRLPKLLPALNDFGGAYYFHPYEFAGYTSPTKDDLARLDNLRLLDGKGLSDSDIDLILETNAYTKKTGLWGNFNRDIRKDPIEPIKASSQGTFTQRYGGKSENTKEKRSNTPRGFAEAFCIANLDYRSYLN</sequence>
<proteinExistence type="predicted"/>
<evidence type="ECO:0000313" key="2">
    <source>
        <dbReference type="EMBL" id="MFD2962796.1"/>
    </source>
</evidence>
<dbReference type="Gene3D" id="3.40.50.150">
    <property type="entry name" value="Vaccinia Virus protein VP39"/>
    <property type="match status" value="1"/>
</dbReference>
<protein>
    <recommendedName>
        <fullName evidence="4">DNA (cytosine-5-)-methyltransferase</fullName>
    </recommendedName>
</protein>
<evidence type="ECO:0008006" key="4">
    <source>
        <dbReference type="Google" id="ProtNLM"/>
    </source>
</evidence>
<gene>
    <name evidence="2" type="ORF">ACFS6J_13435</name>
</gene>
<reference evidence="3" key="1">
    <citation type="journal article" date="2019" name="Int. J. Syst. Evol. Microbiol.">
        <title>The Global Catalogue of Microorganisms (GCM) 10K type strain sequencing project: providing services to taxonomists for standard genome sequencing and annotation.</title>
        <authorList>
            <consortium name="The Broad Institute Genomics Platform"/>
            <consortium name="The Broad Institute Genome Sequencing Center for Infectious Disease"/>
            <person name="Wu L."/>
            <person name="Ma J."/>
        </authorList>
    </citation>
    <scope>NUCLEOTIDE SEQUENCE [LARGE SCALE GENOMIC DNA]</scope>
    <source>
        <strain evidence="3">KCTC 23098</strain>
    </source>
</reference>
<dbReference type="SUPFAM" id="SSF53335">
    <property type="entry name" value="S-adenosyl-L-methionine-dependent methyltransferases"/>
    <property type="match status" value="1"/>
</dbReference>
<evidence type="ECO:0000313" key="3">
    <source>
        <dbReference type="Proteomes" id="UP001597560"/>
    </source>
</evidence>
<dbReference type="EMBL" id="JBHUPA010000007">
    <property type="protein sequence ID" value="MFD2962796.1"/>
    <property type="molecule type" value="Genomic_DNA"/>
</dbReference>
<feature type="region of interest" description="Disordered" evidence="1">
    <location>
        <begin position="208"/>
        <end position="229"/>
    </location>
</feature>
<dbReference type="InterPro" id="IPR029063">
    <property type="entry name" value="SAM-dependent_MTases_sf"/>
</dbReference>
<dbReference type="Proteomes" id="UP001597560">
    <property type="component" value="Unassembled WGS sequence"/>
</dbReference>
<name>A0ABW6B079_9SPHI</name>
<comment type="caution">
    <text evidence="2">The sequence shown here is derived from an EMBL/GenBank/DDBJ whole genome shotgun (WGS) entry which is preliminary data.</text>
</comment>